<dbReference type="CDD" id="cd06261">
    <property type="entry name" value="TM_PBP2"/>
    <property type="match status" value="1"/>
</dbReference>
<evidence type="ECO:0000256" key="2">
    <source>
        <dbReference type="ARBA" id="ARBA00022448"/>
    </source>
</evidence>
<evidence type="ECO:0000256" key="1">
    <source>
        <dbReference type="ARBA" id="ARBA00004651"/>
    </source>
</evidence>
<dbReference type="Gene3D" id="1.10.3720.10">
    <property type="entry name" value="MetI-like"/>
    <property type="match status" value="1"/>
</dbReference>
<feature type="domain" description="ABC transmembrane type-1" evidence="9">
    <location>
        <begin position="88"/>
        <end position="303"/>
    </location>
</feature>
<evidence type="ECO:0000256" key="7">
    <source>
        <dbReference type="RuleBase" id="RU363032"/>
    </source>
</evidence>
<keyword evidence="11" id="KW-1185">Reference proteome</keyword>
<name>A0A7M1SU74_9MICO</name>
<dbReference type="PROSITE" id="PS50928">
    <property type="entry name" value="ABC_TM1"/>
    <property type="match status" value="1"/>
</dbReference>
<keyword evidence="2 7" id="KW-0813">Transport</keyword>
<dbReference type="InterPro" id="IPR051393">
    <property type="entry name" value="ABC_transporter_permease"/>
</dbReference>
<keyword evidence="6 7" id="KW-0472">Membrane</keyword>
<dbReference type="GO" id="GO:0005886">
    <property type="term" value="C:plasma membrane"/>
    <property type="evidence" value="ECO:0007669"/>
    <property type="project" value="UniProtKB-SubCell"/>
</dbReference>
<dbReference type="InterPro" id="IPR035906">
    <property type="entry name" value="MetI-like_sf"/>
</dbReference>
<comment type="similarity">
    <text evidence="7">Belongs to the binding-protein-dependent transport system permease family.</text>
</comment>
<keyword evidence="4 7" id="KW-0812">Transmembrane</keyword>
<dbReference type="PANTHER" id="PTHR30193">
    <property type="entry name" value="ABC TRANSPORTER PERMEASE PROTEIN"/>
    <property type="match status" value="1"/>
</dbReference>
<feature type="transmembrane region" description="Helical" evidence="7">
    <location>
        <begin position="234"/>
        <end position="257"/>
    </location>
</feature>
<evidence type="ECO:0000259" key="9">
    <source>
        <dbReference type="PROSITE" id="PS50928"/>
    </source>
</evidence>
<sequence length="311" mass="34962">MTTLTRSDQERSTAPPPREPNRRKPWWRSSEAIAAYIFIGPMVVLFGLFRVWPAVYGIVLSFGDYTLRRTFSFVGVDHYVRLFQDPIFWDSLRVTFTFAAIQMPLAMIVSLAMAQLCNRVMRGMAVYRSIFFLPTVTSSVLIALVFMWIFSGAGPVNALLDVVGVEPVGWLTERFWVLPTLAILSVWSSFGYNMLILLAGMLAIPQEYYEAAQIDGANSWQRFTQITLPNLKPAIFFVLVIETIKSLQTFDTIFVMTGGGPARGSYTLTFMIFDQGFGYFDFGYASAAGVVLLLITLVLSLIQRKLVGKND</sequence>
<dbReference type="InterPro" id="IPR000515">
    <property type="entry name" value="MetI-like"/>
</dbReference>
<dbReference type="RefSeq" id="WP_193497806.1">
    <property type="nucleotide sequence ID" value="NZ_CP063169.1"/>
</dbReference>
<keyword evidence="3" id="KW-1003">Cell membrane</keyword>
<dbReference type="PANTHER" id="PTHR30193:SF37">
    <property type="entry name" value="INNER MEMBRANE ABC TRANSPORTER PERMEASE PROTEIN YCJO"/>
    <property type="match status" value="1"/>
</dbReference>
<reference evidence="10 11" key="1">
    <citation type="submission" date="2020-10" db="EMBL/GenBank/DDBJ databases">
        <title>Haloactinobacterium sp. RN3S43, a bacterium isolated from saline soil.</title>
        <authorList>
            <person name="Sun J.-Q."/>
        </authorList>
    </citation>
    <scope>NUCLEOTIDE SEQUENCE [LARGE SCALE GENOMIC DNA]</scope>
    <source>
        <strain evidence="10 11">RN3S43</strain>
    </source>
</reference>
<feature type="transmembrane region" description="Helical" evidence="7">
    <location>
        <begin position="277"/>
        <end position="302"/>
    </location>
</feature>
<evidence type="ECO:0000256" key="8">
    <source>
        <dbReference type="SAM" id="MobiDB-lite"/>
    </source>
</evidence>
<feature type="transmembrane region" description="Helical" evidence="7">
    <location>
        <begin position="129"/>
        <end position="150"/>
    </location>
</feature>
<evidence type="ECO:0000256" key="3">
    <source>
        <dbReference type="ARBA" id="ARBA00022475"/>
    </source>
</evidence>
<feature type="transmembrane region" description="Helical" evidence="7">
    <location>
        <begin position="96"/>
        <end position="117"/>
    </location>
</feature>
<dbReference type="EMBL" id="CP063169">
    <property type="protein sequence ID" value="QOR71139.1"/>
    <property type="molecule type" value="Genomic_DNA"/>
</dbReference>
<evidence type="ECO:0000256" key="4">
    <source>
        <dbReference type="ARBA" id="ARBA00022692"/>
    </source>
</evidence>
<evidence type="ECO:0000256" key="5">
    <source>
        <dbReference type="ARBA" id="ARBA00022989"/>
    </source>
</evidence>
<dbReference type="AlphaFoldDB" id="A0A7M1SU74"/>
<feature type="region of interest" description="Disordered" evidence="8">
    <location>
        <begin position="1"/>
        <end position="24"/>
    </location>
</feature>
<evidence type="ECO:0000256" key="6">
    <source>
        <dbReference type="ARBA" id="ARBA00023136"/>
    </source>
</evidence>
<protein>
    <submittedName>
        <fullName evidence="10">Sugar ABC transporter permease</fullName>
    </submittedName>
</protein>
<dbReference type="Pfam" id="PF00528">
    <property type="entry name" value="BPD_transp_1"/>
    <property type="match status" value="1"/>
</dbReference>
<feature type="transmembrane region" description="Helical" evidence="7">
    <location>
        <begin position="32"/>
        <end position="52"/>
    </location>
</feature>
<organism evidence="10 11">
    <name type="scientific">Ruania alkalisoli</name>
    <dbReference type="NCBI Taxonomy" id="2779775"/>
    <lineage>
        <taxon>Bacteria</taxon>
        <taxon>Bacillati</taxon>
        <taxon>Actinomycetota</taxon>
        <taxon>Actinomycetes</taxon>
        <taxon>Micrococcales</taxon>
        <taxon>Ruaniaceae</taxon>
        <taxon>Ruania</taxon>
    </lineage>
</organism>
<evidence type="ECO:0000313" key="11">
    <source>
        <dbReference type="Proteomes" id="UP000593758"/>
    </source>
</evidence>
<keyword evidence="5 7" id="KW-1133">Transmembrane helix</keyword>
<feature type="transmembrane region" description="Helical" evidence="7">
    <location>
        <begin position="176"/>
        <end position="204"/>
    </location>
</feature>
<gene>
    <name evidence="10" type="ORF">IM660_02165</name>
</gene>
<dbReference type="KEGG" id="halt:IM660_02165"/>
<accession>A0A7M1SU74</accession>
<proteinExistence type="inferred from homology"/>
<dbReference type="Proteomes" id="UP000593758">
    <property type="component" value="Chromosome"/>
</dbReference>
<dbReference type="GO" id="GO:0055085">
    <property type="term" value="P:transmembrane transport"/>
    <property type="evidence" value="ECO:0007669"/>
    <property type="project" value="InterPro"/>
</dbReference>
<comment type="subcellular location">
    <subcellularLocation>
        <location evidence="1 7">Cell membrane</location>
        <topology evidence="1 7">Multi-pass membrane protein</topology>
    </subcellularLocation>
</comment>
<dbReference type="SUPFAM" id="SSF161098">
    <property type="entry name" value="MetI-like"/>
    <property type="match status" value="1"/>
</dbReference>
<evidence type="ECO:0000313" key="10">
    <source>
        <dbReference type="EMBL" id="QOR71139.1"/>
    </source>
</evidence>